<feature type="compositionally biased region" description="Gly residues" evidence="5">
    <location>
        <begin position="1437"/>
        <end position="1457"/>
    </location>
</feature>
<feature type="compositionally biased region" description="Gly residues" evidence="5">
    <location>
        <begin position="199"/>
        <end position="221"/>
    </location>
</feature>
<dbReference type="GeneID" id="116956297"/>
<feature type="compositionally biased region" description="Basic and acidic residues" evidence="5">
    <location>
        <begin position="1458"/>
        <end position="1484"/>
    </location>
</feature>
<feature type="compositionally biased region" description="Gly residues" evidence="5">
    <location>
        <begin position="110"/>
        <end position="130"/>
    </location>
</feature>
<feature type="region of interest" description="Disordered" evidence="5">
    <location>
        <begin position="984"/>
        <end position="1026"/>
    </location>
</feature>
<dbReference type="InterPro" id="IPR036600">
    <property type="entry name" value="PAH_sf"/>
</dbReference>
<dbReference type="SMART" id="SM00761">
    <property type="entry name" value="HDAC_interact"/>
    <property type="match status" value="1"/>
</dbReference>
<keyword evidence="2" id="KW-0678">Repressor</keyword>
<dbReference type="Pfam" id="PF08295">
    <property type="entry name" value="Sin3_corepress"/>
    <property type="match status" value="1"/>
</dbReference>
<sequence>MESEATEIASTPPILEVEQALEVLCRVKRRFSQEPAIFCSFQDAMRAFHSPSVDPCVALARVASVLAGHADLIAAFNSFLPPSYRPRDPGRTKPTMATTITRDVTVKPSPGGGGVRLKGNGRSSGTGEKAGMGVAADESVESGDTRLGATQSGDMLLSIAASGSGAVVAAVPPDKALGGAGSRSVGAGRPDEGSTGVCRDGGGGAAVGGERGGGLHGGTDGGGIECVRVEESIRTSVKAGGSLCCGSDGSDRVRAEETSSTSVEIGGTLHRSSDGSGSVCVRAEQTSSTPVEGGSTLHRSSDGSGSVCVRAEGSISTSVEGGSTLHRSSDGSGSVCVRAEGSISTPVEGGSTLHRSNDGSVCVRAEGSISTPVEGGSTLYRSSDASGSVCVRAEGTSSTPVEEGSTLHRSNDASGSVCVRAEQTSSTPVEGGSTLHRCSDGSGSVCVRAEQTSSTPVEGGSTLHRSSDGSGSVCVRAEGTSNTPVEEGSTLHRSSDGSGSVCVRAEGSISTSVEGGGTLHRSSDGSGSVCVRAEGSISTPVEGGSPLHRSSDGSGSVCVRAEGSISTPVEGGSTLHRSSDGSGSVCVRAEGSISTSVEGGGTLHKSSDGSGSVCVRAEETNSTPVEGGSPLHRSSDGSGSVCVRAEQTSSTPVEGGSTLHRSNDGSGSVCVRVEQTSSTSVEGGGSLHRSSDGSGSVCVRAEQTSSTSVEGGGSLHRSSDGSGSVCVRAEQISSTSVEGGGSLHRGGDGGGSVCMRAEGSTSTSVEGGGTLHRSSDGSGSVCMRAEGSSSASVEGGGSLHRSSDGRGSVCRRAEGSSSASMVVEGGGAAVVRGEEGADGSGSRPSGFSAAAALVSAVKARFLLRPDVCRRFLHVLHTHQNQWDASREEGAPCCDARLGVRECDGDEVPGGVRETVPDGEGEGLGEVECAGGGGDGDESEGDRDGEWEGERCEALSRREVCAQLCELLKGEEDLLVELKKFLQVDQGSGSPAGDAGDGRGVVAKRRAPTPGPEPAPGPVATKRPRMPSLRDPSLAAAGMHGTLREISFFDRVRCALHSPEVYENFLRCVQLFNHNHVSPSALLDMARPFLGKFPELLVELRNLLEDVRSEGAGSGAVPGVVATETGARGCSRRVGPSYRSLPETYEQPRSSTRTALCREVLNDTWASFPSWSEDSTFVSSKKTHFEESIYRCEDERFELDVVLETNLATVRVLESVLKRLARLPAEEQARFRLDDALGGSSEVVHRKALQRAYGERGATDIIAALKLNPAATIPHVLKRLKAREDEWREAQRGFTRLWRDQGERFQVRSLDHRGITFRSADTKALRTKALVNEITALRDERVEQQGGVRVGAVRGGAALAGPHLCLEYADRSVLPDAAALILHQARHQAGLRGAELRRAAKILLFLLPDVLFTARADASLIPQDDSDEDEEEEAAGAAAGGSGSGGSGAGEAEGAGSGEDGRCREERRCRMVERGERPIGLRERPSPTASDGGAARDAGEQRGSGGEQRGANLEQRGNVPEQRGASSEQRRASGTSAEQEGDFATSSLDQARELSAVDGVYTLLFANTSWYVFLRLHQLLCARLLAIRSETSTATPGLSREQREVRRDDADRGGADRDGASAGDGGAVAAVGGSAGEGTRRSSAAEPAEPCGPASTTAPDAPDGHYGVFLRHVRDLVDGQLEAPEYEERLRESYGVTAYVAYSMDRLLQNACRQLQHMVCDEACAGVLALYLDGCRGGASGGVLASQAVRAPLEASYQRQARRLLPDEHCYKVMFVKTDGCVLMTMELLDVEEDSPVDLQEIQKWSDYVQRYAGSVETSPVVASRAPVFLGRNLWAGGSRPRPPPGGSRVVFSEGLRCSFRPRSFRMLYVIHSEDVLYRRGALRAARQTLTACSERRRRAFRRFVRTWRERRASRAEAEGGRVA</sequence>
<dbReference type="GO" id="GO:0000785">
    <property type="term" value="C:chromatin"/>
    <property type="evidence" value="ECO:0007669"/>
    <property type="project" value="TreeGrafter"/>
</dbReference>
<feature type="compositionally biased region" description="Acidic residues" evidence="5">
    <location>
        <begin position="1423"/>
        <end position="1433"/>
    </location>
</feature>
<feature type="compositionally biased region" description="Gly residues" evidence="5">
    <location>
        <begin position="738"/>
        <end position="752"/>
    </location>
</feature>
<evidence type="ECO:0000256" key="4">
    <source>
        <dbReference type="PROSITE-ProRule" id="PRU00810"/>
    </source>
</evidence>
<dbReference type="InterPro" id="IPR013194">
    <property type="entry name" value="HDAC_interact_dom"/>
</dbReference>
<dbReference type="FunFam" id="1.20.1160.11:FF:000002">
    <property type="entry name" value="Paired amphipathic helix protein SIN3"/>
    <property type="match status" value="1"/>
</dbReference>
<gene>
    <name evidence="8" type="primary">LOC116956297</name>
</gene>
<keyword evidence="3 4" id="KW-0539">Nucleus</keyword>
<feature type="region of interest" description="Disordered" evidence="5">
    <location>
        <begin position="1420"/>
        <end position="1545"/>
    </location>
</feature>
<dbReference type="KEGG" id="pmrn:116956297"/>
<dbReference type="Pfam" id="PF16879">
    <property type="entry name" value="Sin3a_C"/>
    <property type="match status" value="1"/>
</dbReference>
<feature type="region of interest" description="Disordered" evidence="5">
    <location>
        <begin position="452"/>
        <end position="501"/>
    </location>
</feature>
<feature type="compositionally biased region" description="Basic and acidic residues" evidence="5">
    <location>
        <begin position="1599"/>
        <end position="1618"/>
    </location>
</feature>
<dbReference type="InterPro" id="IPR039774">
    <property type="entry name" value="Sin3-like"/>
</dbReference>
<dbReference type="PANTHER" id="PTHR12346:SF0">
    <property type="entry name" value="SIN3A, ISOFORM G"/>
    <property type="match status" value="1"/>
</dbReference>
<dbReference type="Pfam" id="PF02671">
    <property type="entry name" value="PAH"/>
    <property type="match status" value="1"/>
</dbReference>
<feature type="compositionally biased region" description="Polar residues" evidence="5">
    <location>
        <begin position="1523"/>
        <end position="1545"/>
    </location>
</feature>
<evidence type="ECO:0000259" key="6">
    <source>
        <dbReference type="SMART" id="SM00761"/>
    </source>
</evidence>
<feature type="region of interest" description="Disordered" evidence="5">
    <location>
        <begin position="396"/>
        <end position="416"/>
    </location>
</feature>
<protein>
    <submittedName>
        <fullName evidence="8">Uncharacterized protein LOC116956297</fullName>
    </submittedName>
</protein>
<evidence type="ECO:0000256" key="5">
    <source>
        <dbReference type="SAM" id="MobiDB-lite"/>
    </source>
</evidence>
<feature type="region of interest" description="Disordered" evidence="5">
    <location>
        <begin position="537"/>
        <end position="557"/>
    </location>
</feature>
<comment type="subcellular location">
    <subcellularLocation>
        <location evidence="1 4">Nucleus</location>
    </subcellularLocation>
</comment>
<organism evidence="7 8">
    <name type="scientific">Petromyzon marinus</name>
    <name type="common">Sea lamprey</name>
    <dbReference type="NCBI Taxonomy" id="7757"/>
    <lineage>
        <taxon>Eukaryota</taxon>
        <taxon>Metazoa</taxon>
        <taxon>Chordata</taxon>
        <taxon>Craniata</taxon>
        <taxon>Vertebrata</taxon>
        <taxon>Cyclostomata</taxon>
        <taxon>Hyperoartia</taxon>
        <taxon>Petromyzontiformes</taxon>
        <taxon>Petromyzontidae</taxon>
        <taxon>Petromyzon</taxon>
    </lineage>
</organism>
<dbReference type="PANTHER" id="PTHR12346">
    <property type="entry name" value="SIN3B-RELATED"/>
    <property type="match status" value="1"/>
</dbReference>
<proteinExistence type="predicted"/>
<dbReference type="PROSITE" id="PS51477">
    <property type="entry name" value="PAH"/>
    <property type="match status" value="2"/>
</dbReference>
<dbReference type="GO" id="GO:0000118">
    <property type="term" value="C:histone deacetylase complex"/>
    <property type="evidence" value="ECO:0007669"/>
    <property type="project" value="TreeGrafter"/>
</dbReference>
<feature type="domain" description="Histone deacetylase interacting" evidence="6">
    <location>
        <begin position="1129"/>
        <end position="1229"/>
    </location>
</feature>
<dbReference type="InterPro" id="IPR003822">
    <property type="entry name" value="PAH"/>
</dbReference>
<dbReference type="GO" id="GO:0000122">
    <property type="term" value="P:negative regulation of transcription by RNA polymerase II"/>
    <property type="evidence" value="ECO:0007669"/>
    <property type="project" value="TreeGrafter"/>
</dbReference>
<feature type="region of interest" description="Disordered" evidence="5">
    <location>
        <begin position="907"/>
        <end position="947"/>
    </location>
</feature>
<feature type="region of interest" description="Disordered" evidence="5">
    <location>
        <begin position="618"/>
        <end position="823"/>
    </location>
</feature>
<name>A0AAJ7XGL4_PETMA</name>
<evidence type="ECO:0000256" key="2">
    <source>
        <dbReference type="ARBA" id="ARBA00022491"/>
    </source>
</evidence>
<dbReference type="InterPro" id="IPR031693">
    <property type="entry name" value="Sin3_C"/>
</dbReference>
<feature type="region of interest" description="Disordered" evidence="5">
    <location>
        <begin position="248"/>
        <end position="307"/>
    </location>
</feature>
<feature type="region of interest" description="Disordered" evidence="5">
    <location>
        <begin position="177"/>
        <end position="221"/>
    </location>
</feature>
<keyword evidence="7" id="KW-1185">Reference proteome</keyword>
<dbReference type="GO" id="GO:0003714">
    <property type="term" value="F:transcription corepressor activity"/>
    <property type="evidence" value="ECO:0007669"/>
    <property type="project" value="InterPro"/>
</dbReference>
<evidence type="ECO:0000256" key="1">
    <source>
        <dbReference type="ARBA" id="ARBA00004123"/>
    </source>
</evidence>
<feature type="region of interest" description="Disordered" evidence="5">
    <location>
        <begin position="565"/>
        <end position="584"/>
    </location>
</feature>
<evidence type="ECO:0000313" key="7">
    <source>
        <dbReference type="Proteomes" id="UP001318040"/>
    </source>
</evidence>
<dbReference type="Proteomes" id="UP001318040">
    <property type="component" value="Chromosome 64"/>
</dbReference>
<dbReference type="RefSeq" id="XP_032833691.1">
    <property type="nucleotide sequence ID" value="XM_032977800.1"/>
</dbReference>
<feature type="region of interest" description="Disordered" evidence="5">
    <location>
        <begin position="103"/>
        <end position="143"/>
    </location>
</feature>
<feature type="region of interest" description="Disordered" evidence="5">
    <location>
        <begin position="1592"/>
        <end position="1662"/>
    </location>
</feature>
<accession>A0AAJ7XGL4</accession>
<dbReference type="Gene3D" id="1.20.1160.11">
    <property type="entry name" value="Paired amphipathic helix"/>
    <property type="match status" value="3"/>
</dbReference>
<reference evidence="8" key="1">
    <citation type="submission" date="2025-08" db="UniProtKB">
        <authorList>
            <consortium name="RefSeq"/>
        </authorList>
    </citation>
    <scope>IDENTIFICATION</scope>
    <source>
        <tissue evidence="8">Sperm</tissue>
    </source>
</reference>
<evidence type="ECO:0000256" key="3">
    <source>
        <dbReference type="ARBA" id="ARBA00023242"/>
    </source>
</evidence>
<evidence type="ECO:0000313" key="8">
    <source>
        <dbReference type="RefSeq" id="XP_032833691.1"/>
    </source>
</evidence>
<dbReference type="SUPFAM" id="SSF47762">
    <property type="entry name" value="PAH2 domain"/>
    <property type="match status" value="2"/>
</dbReference>